<proteinExistence type="predicted"/>
<comment type="caution">
    <text evidence="2">The sequence shown here is derived from an EMBL/GenBank/DDBJ whole genome shotgun (WGS) entry which is preliminary data.</text>
</comment>
<reference evidence="2 3" key="1">
    <citation type="submission" date="2007-01" db="EMBL/GenBank/DDBJ databases">
        <authorList>
            <person name="Haygood M."/>
            <person name="Podell S."/>
            <person name="Anderson C."/>
            <person name="Hopkinson B."/>
            <person name="Roe K."/>
            <person name="Barbeau K."/>
            <person name="Gaasterland T."/>
            <person name="Ferriera S."/>
            <person name="Johnson J."/>
            <person name="Kravitz S."/>
            <person name="Beeson K."/>
            <person name="Sutton G."/>
            <person name="Rogers Y.-H."/>
            <person name="Friedman R."/>
            <person name="Frazier M."/>
            <person name="Venter J.C."/>
        </authorList>
    </citation>
    <scope>NUCLEOTIDE SEQUENCE [LARGE SCALE GENOMIC DNA]</scope>
    <source>
        <strain evidence="2 3">ATCC 23134</strain>
    </source>
</reference>
<sequence length="375" mass="43626">MAKYPIKYTPIEQQADQLWKAFYQTETEQFWRAYTGLAQKAKASRAPLIQPTQRQVTTPLPHKKTNPLSVMWVLRQITGFLFVTGLCGLLGYALYSFADTYRVMPETWRGYTTDTTHREVYALFDTKELLELKVKMARLEKKEKRLLKVLRDTARFAGKPQDLKESKKGLRKLLMPVLKNTQQKLDSHQRAFNLAYAPFLKKEMQAQKIKDSLFKDYSTQERPKLDSLYAYCQAKGVGLSQNTIKFYLKNAGGINFRSNPYNLSAKNQAVYNLFGTQDTGVFFYVATGNTLCRLKKLKGGYYTLLPNKGLVNIDSTLHHIYKAQRLFKYQGYQIQVKPLGVYYETEKAQYYIPKNRRKNIGIELKIELYQKAQRE</sequence>
<organism evidence="2 3">
    <name type="scientific">Microscilla marina ATCC 23134</name>
    <dbReference type="NCBI Taxonomy" id="313606"/>
    <lineage>
        <taxon>Bacteria</taxon>
        <taxon>Pseudomonadati</taxon>
        <taxon>Bacteroidota</taxon>
        <taxon>Cytophagia</taxon>
        <taxon>Cytophagales</taxon>
        <taxon>Microscillaceae</taxon>
        <taxon>Microscilla</taxon>
    </lineage>
</organism>
<name>A1ZYV9_MICM2</name>
<dbReference type="AlphaFoldDB" id="A1ZYV9"/>
<protein>
    <submittedName>
        <fullName evidence="2">Uncharacterized protein</fullName>
    </submittedName>
</protein>
<dbReference type="EMBL" id="AAWS01000069">
    <property type="protein sequence ID" value="EAY24456.1"/>
    <property type="molecule type" value="Genomic_DNA"/>
</dbReference>
<dbReference type="Proteomes" id="UP000004095">
    <property type="component" value="Unassembled WGS sequence"/>
</dbReference>
<feature type="transmembrane region" description="Helical" evidence="1">
    <location>
        <begin position="72"/>
        <end position="95"/>
    </location>
</feature>
<keyword evidence="1" id="KW-1133">Transmembrane helix</keyword>
<keyword evidence="1" id="KW-0812">Transmembrane</keyword>
<keyword evidence="3" id="KW-1185">Reference proteome</keyword>
<dbReference type="RefSeq" id="WP_002704820.1">
    <property type="nucleotide sequence ID" value="NZ_AAWS01000069.1"/>
</dbReference>
<evidence type="ECO:0000256" key="1">
    <source>
        <dbReference type="SAM" id="Phobius"/>
    </source>
</evidence>
<keyword evidence="1" id="KW-0472">Membrane</keyword>
<evidence type="ECO:0000313" key="2">
    <source>
        <dbReference type="EMBL" id="EAY24456.1"/>
    </source>
</evidence>
<evidence type="ECO:0000313" key="3">
    <source>
        <dbReference type="Proteomes" id="UP000004095"/>
    </source>
</evidence>
<gene>
    <name evidence="2" type="ORF">M23134_06310</name>
</gene>
<accession>A1ZYV9</accession>